<sequence>MVAAMDSQNKIETPENALATIEAKITKFEAEIATSEADSATARAKVKQSWNRLDAFKISPIASDERELHMHLTDVKSAQEMVEITQKQPAYLVTEMTSLSNKMAALNSVTCALIKNTKTKHFVSDALSTTNSKAIFTFQFQSPSTKMQKDRPGIFRWKVAGYYKRRTALPGRYRCQVSDEVGDGRVVAAHRLLDHSTYDAHVKEHFEIDDINSFRNTLLLAKGIKKAYKEGRACFVAGDDDETFHLQIWDDKIRNEPIFKGSNRTIGDCDGNKLSLPPLVDPPYKQVLSYHAQVSYKHALRMEWISSNDTFLFNLNSPNYHGVNTVHLKKIVHTIPVAEKKSPTGPIRESNSGPPAPEAGIMPLDQLDTENSTSNPKITVHQSQLMAGQPKPGVIITPAQAILIMRKNVEDGRWKTMDDKKAVFYSKLLY</sequence>
<protein>
    <recommendedName>
        <fullName evidence="4">HNH nuclease domain-containing protein</fullName>
    </recommendedName>
</protein>
<dbReference type="OrthoDB" id="1690845at2759"/>
<name>A0A1E7FKV5_9STRA</name>
<gene>
    <name evidence="2" type="ORF">FRACYDRAFT_237089</name>
</gene>
<feature type="region of interest" description="Disordered" evidence="1">
    <location>
        <begin position="340"/>
        <end position="374"/>
    </location>
</feature>
<evidence type="ECO:0000256" key="1">
    <source>
        <dbReference type="SAM" id="MobiDB-lite"/>
    </source>
</evidence>
<evidence type="ECO:0000313" key="2">
    <source>
        <dbReference type="EMBL" id="OEU18808.1"/>
    </source>
</evidence>
<organism evidence="2 3">
    <name type="scientific">Fragilariopsis cylindrus CCMP1102</name>
    <dbReference type="NCBI Taxonomy" id="635003"/>
    <lineage>
        <taxon>Eukaryota</taxon>
        <taxon>Sar</taxon>
        <taxon>Stramenopiles</taxon>
        <taxon>Ochrophyta</taxon>
        <taxon>Bacillariophyta</taxon>
        <taxon>Bacillariophyceae</taxon>
        <taxon>Bacillariophycidae</taxon>
        <taxon>Bacillariales</taxon>
        <taxon>Bacillariaceae</taxon>
        <taxon>Fragilariopsis</taxon>
    </lineage>
</organism>
<dbReference type="EMBL" id="KV784356">
    <property type="protein sequence ID" value="OEU18808.1"/>
    <property type="molecule type" value="Genomic_DNA"/>
</dbReference>
<dbReference type="InParanoid" id="A0A1E7FKV5"/>
<dbReference type="KEGG" id="fcy:FRACYDRAFT_237089"/>
<keyword evidence="3" id="KW-1185">Reference proteome</keyword>
<dbReference type="Proteomes" id="UP000095751">
    <property type="component" value="Unassembled WGS sequence"/>
</dbReference>
<dbReference type="AlphaFoldDB" id="A0A1E7FKV5"/>
<reference evidence="2 3" key="1">
    <citation type="submission" date="2016-09" db="EMBL/GenBank/DDBJ databases">
        <title>Extensive genetic diversity and differential bi-allelic expression allows diatom success in the polar Southern Ocean.</title>
        <authorList>
            <consortium name="DOE Joint Genome Institute"/>
            <person name="Mock T."/>
            <person name="Otillar R.P."/>
            <person name="Strauss J."/>
            <person name="Dupont C."/>
            <person name="Frickenhaus S."/>
            <person name="Maumus F."/>
            <person name="Mcmullan M."/>
            <person name="Sanges R."/>
            <person name="Schmutz J."/>
            <person name="Toseland A."/>
            <person name="Valas R."/>
            <person name="Veluchamy A."/>
            <person name="Ward B.J."/>
            <person name="Allen A."/>
            <person name="Barry K."/>
            <person name="Falciatore A."/>
            <person name="Ferrante M."/>
            <person name="Fortunato A.E."/>
            <person name="Gloeckner G."/>
            <person name="Gruber A."/>
            <person name="Hipkin R."/>
            <person name="Janech M."/>
            <person name="Kroth P."/>
            <person name="Leese F."/>
            <person name="Lindquist E."/>
            <person name="Lyon B.R."/>
            <person name="Martin J."/>
            <person name="Mayer C."/>
            <person name="Parker M."/>
            <person name="Quesneville H."/>
            <person name="Raymond J."/>
            <person name="Uhlig C."/>
            <person name="Valentin K.U."/>
            <person name="Worden A.Z."/>
            <person name="Armbrust E.V."/>
            <person name="Bowler C."/>
            <person name="Green B."/>
            <person name="Moulton V."/>
            <person name="Van Oosterhout C."/>
            <person name="Grigoriev I."/>
        </authorList>
    </citation>
    <scope>NUCLEOTIDE SEQUENCE [LARGE SCALE GENOMIC DNA]</scope>
    <source>
        <strain evidence="2 3">CCMP1102</strain>
    </source>
</reference>
<proteinExistence type="predicted"/>
<evidence type="ECO:0000313" key="3">
    <source>
        <dbReference type="Proteomes" id="UP000095751"/>
    </source>
</evidence>
<accession>A0A1E7FKV5</accession>
<evidence type="ECO:0008006" key="4">
    <source>
        <dbReference type="Google" id="ProtNLM"/>
    </source>
</evidence>